<dbReference type="GO" id="GO:0032259">
    <property type="term" value="P:methylation"/>
    <property type="evidence" value="ECO:0007669"/>
    <property type="project" value="UniProtKB-KW"/>
</dbReference>
<dbReference type="PANTHER" id="PTHR13600">
    <property type="entry name" value="LEUCINE CARBOXYL METHYLTRANSFERASE"/>
    <property type="match status" value="1"/>
</dbReference>
<dbReference type="AlphaFoldDB" id="A0A316VD02"/>
<evidence type="ECO:0000256" key="2">
    <source>
        <dbReference type="ARBA" id="ARBA00010703"/>
    </source>
</evidence>
<evidence type="ECO:0000313" key="12">
    <source>
        <dbReference type="Proteomes" id="UP000245771"/>
    </source>
</evidence>
<comment type="catalytic activity">
    <reaction evidence="1">
        <text>[phosphatase 2A protein]-C-terminal L-leucine + S-adenosyl-L-methionine = [phosphatase 2A protein]-C-terminal L-leucine methyl ester + S-adenosyl-L-homocysteine</text>
        <dbReference type="Rhea" id="RHEA:48544"/>
        <dbReference type="Rhea" id="RHEA-COMP:12134"/>
        <dbReference type="Rhea" id="RHEA-COMP:12135"/>
        <dbReference type="ChEBI" id="CHEBI:57856"/>
        <dbReference type="ChEBI" id="CHEBI:59789"/>
        <dbReference type="ChEBI" id="CHEBI:90516"/>
        <dbReference type="ChEBI" id="CHEBI:90517"/>
        <dbReference type="EC" id="2.1.1.233"/>
    </reaction>
</comment>
<keyword evidence="6 11" id="KW-0808">Transferase</keyword>
<protein>
    <recommendedName>
        <fullName evidence="4">Leucine carboxyl methyltransferase 1</fullName>
        <ecNumber evidence="3">2.1.1.233</ecNumber>
    </recommendedName>
    <alternativeName>
        <fullName evidence="8">Protein phosphatase methyltransferase 1</fullName>
    </alternativeName>
    <alternativeName>
        <fullName evidence="9">[Phosphatase 2A protein]-leucine-carboxy methyltransferase 1</fullName>
    </alternativeName>
</protein>
<evidence type="ECO:0000256" key="1">
    <source>
        <dbReference type="ARBA" id="ARBA00000724"/>
    </source>
</evidence>
<evidence type="ECO:0000256" key="8">
    <source>
        <dbReference type="ARBA" id="ARBA00029681"/>
    </source>
</evidence>
<dbReference type="Gene3D" id="3.40.50.150">
    <property type="entry name" value="Vaccinia Virus protein VP39"/>
    <property type="match status" value="1"/>
</dbReference>
<evidence type="ECO:0000256" key="3">
    <source>
        <dbReference type="ARBA" id="ARBA00012834"/>
    </source>
</evidence>
<evidence type="ECO:0000313" key="11">
    <source>
        <dbReference type="EMBL" id="PWN34968.1"/>
    </source>
</evidence>
<reference evidence="11 12" key="1">
    <citation type="journal article" date="2018" name="Mol. Biol. Evol.">
        <title>Broad Genomic Sampling Reveals a Smut Pathogenic Ancestry of the Fungal Clade Ustilaginomycotina.</title>
        <authorList>
            <person name="Kijpornyongpan T."/>
            <person name="Mondo S.J."/>
            <person name="Barry K."/>
            <person name="Sandor L."/>
            <person name="Lee J."/>
            <person name="Lipzen A."/>
            <person name="Pangilinan J."/>
            <person name="LaButti K."/>
            <person name="Hainaut M."/>
            <person name="Henrissat B."/>
            <person name="Grigoriev I.V."/>
            <person name="Spatafora J.W."/>
            <person name="Aime M.C."/>
        </authorList>
    </citation>
    <scope>NUCLEOTIDE SEQUENCE [LARGE SCALE GENOMIC DNA]</scope>
    <source>
        <strain evidence="11 12">MCA 3882</strain>
    </source>
</reference>
<evidence type="ECO:0000256" key="10">
    <source>
        <dbReference type="PIRSR" id="PIRSR016305-1"/>
    </source>
</evidence>
<dbReference type="FunCoup" id="A0A316VD02">
    <property type="interactions" value="315"/>
</dbReference>
<dbReference type="PANTHER" id="PTHR13600:SF21">
    <property type="entry name" value="LEUCINE CARBOXYL METHYLTRANSFERASE 1"/>
    <property type="match status" value="1"/>
</dbReference>
<accession>A0A316VD02</accession>
<dbReference type="Pfam" id="PF04072">
    <property type="entry name" value="LCM"/>
    <property type="match status" value="1"/>
</dbReference>
<feature type="binding site" evidence="10">
    <location>
        <begin position="153"/>
        <end position="154"/>
    </location>
    <ligand>
        <name>S-adenosyl-L-methionine</name>
        <dbReference type="ChEBI" id="CHEBI:59789"/>
    </ligand>
</feature>
<dbReference type="InParanoid" id="A0A316VD02"/>
<sequence>AIRSTDNDAMGSRLSAIMQRYIPGDPFTPMLASNEASTSATISRRSPIINIGTYLRSRAIDRLVHNFLVQSNSPKQILSLGAGSDSRFWRLESDPAITTLSHYVELDFPHLTTAKVGRIRRRQELAAGIGKDLWISEDQSCFQTERYSLIACDLRTLPEDQNATSILKKHLDSSKETLIIAECVLAYLSPGESNALLSFLGKLLSQPSALCYEMCVAGDDAIIRDAPPSRFGSVMLSNLQSRSLDMPGARAFSTLSSHKDRFQIGLGQSDLHGNGKGVVRTLKNVWQGIEEEEKQRLSRLEGLDEVEELEILLAHYAISW</sequence>
<evidence type="ECO:0000256" key="9">
    <source>
        <dbReference type="ARBA" id="ARBA00032526"/>
    </source>
</evidence>
<evidence type="ECO:0000256" key="6">
    <source>
        <dbReference type="ARBA" id="ARBA00022679"/>
    </source>
</evidence>
<feature type="binding site" evidence="10">
    <location>
        <position position="182"/>
    </location>
    <ligand>
        <name>S-adenosyl-L-methionine</name>
        <dbReference type="ChEBI" id="CHEBI:59789"/>
    </ligand>
</feature>
<evidence type="ECO:0000256" key="4">
    <source>
        <dbReference type="ARBA" id="ARBA00017497"/>
    </source>
</evidence>
<dbReference type="EMBL" id="KZ819603">
    <property type="protein sequence ID" value="PWN34968.1"/>
    <property type="molecule type" value="Genomic_DNA"/>
</dbReference>
<name>A0A316VD02_9BASI</name>
<feature type="binding site" evidence="10">
    <location>
        <position position="56"/>
    </location>
    <ligand>
        <name>S-adenosyl-L-methionine</name>
        <dbReference type="ChEBI" id="CHEBI:59789"/>
    </ligand>
</feature>
<dbReference type="STRING" id="1280837.A0A316VD02"/>
<dbReference type="InterPro" id="IPR029063">
    <property type="entry name" value="SAM-dependent_MTases_sf"/>
</dbReference>
<dbReference type="PIRSF" id="PIRSF016305">
    <property type="entry name" value="LCM_mtfrase"/>
    <property type="match status" value="1"/>
</dbReference>
<dbReference type="OrthoDB" id="203237at2759"/>
<proteinExistence type="inferred from homology"/>
<evidence type="ECO:0000256" key="7">
    <source>
        <dbReference type="ARBA" id="ARBA00022691"/>
    </source>
</evidence>
<comment type="similarity">
    <text evidence="2">Belongs to the methyltransferase superfamily. LCMT family.</text>
</comment>
<keyword evidence="7 10" id="KW-0949">S-adenosyl-L-methionine</keyword>
<feature type="non-terminal residue" evidence="11">
    <location>
        <position position="320"/>
    </location>
</feature>
<keyword evidence="5 11" id="KW-0489">Methyltransferase</keyword>
<dbReference type="Proteomes" id="UP000245771">
    <property type="component" value="Unassembled WGS sequence"/>
</dbReference>
<keyword evidence="12" id="KW-1185">Reference proteome</keyword>
<gene>
    <name evidence="11" type="ORF">FA14DRAFT_109941</name>
</gene>
<dbReference type="SUPFAM" id="SSF53335">
    <property type="entry name" value="S-adenosyl-L-methionine-dependent methyltransferases"/>
    <property type="match status" value="1"/>
</dbReference>
<evidence type="ECO:0000256" key="5">
    <source>
        <dbReference type="ARBA" id="ARBA00022603"/>
    </source>
</evidence>
<feature type="binding site" evidence="10">
    <location>
        <position position="81"/>
    </location>
    <ligand>
        <name>S-adenosyl-L-methionine</name>
        <dbReference type="ChEBI" id="CHEBI:59789"/>
    </ligand>
</feature>
<organism evidence="11 12">
    <name type="scientific">Meira miltonrushii</name>
    <dbReference type="NCBI Taxonomy" id="1280837"/>
    <lineage>
        <taxon>Eukaryota</taxon>
        <taxon>Fungi</taxon>
        <taxon>Dikarya</taxon>
        <taxon>Basidiomycota</taxon>
        <taxon>Ustilaginomycotina</taxon>
        <taxon>Exobasidiomycetes</taxon>
        <taxon>Exobasidiales</taxon>
        <taxon>Brachybasidiaceae</taxon>
        <taxon>Meira</taxon>
    </lineage>
</organism>
<dbReference type="EC" id="2.1.1.233" evidence="3"/>
<dbReference type="InterPro" id="IPR016651">
    <property type="entry name" value="LCMT1"/>
</dbReference>
<feature type="non-terminal residue" evidence="11">
    <location>
        <position position="1"/>
    </location>
</feature>
<dbReference type="GeneID" id="37017678"/>
<dbReference type="GO" id="GO:0018423">
    <property type="term" value="F:protein C-terminal leucine carboxyl O-methyltransferase activity"/>
    <property type="evidence" value="ECO:0007669"/>
    <property type="project" value="UniProtKB-EC"/>
</dbReference>
<dbReference type="RefSeq" id="XP_025355270.1">
    <property type="nucleotide sequence ID" value="XM_025495897.1"/>
</dbReference>
<dbReference type="InterPro" id="IPR007213">
    <property type="entry name" value="Ppm1/Ppm2/Tcmp"/>
</dbReference>